<dbReference type="GO" id="GO:0042025">
    <property type="term" value="C:host cell nucleus"/>
    <property type="evidence" value="ECO:0007669"/>
    <property type="project" value="UniProtKB-SubCell"/>
</dbReference>
<dbReference type="EMBL" id="AF035003">
    <property type="protein sequence ID" value="AAU93330.1"/>
    <property type="molecule type" value="Genomic_DNA"/>
</dbReference>
<comment type="function">
    <text evidence="1 8">Plays a role in efficient localization of neo-synthesized capsids to nuclear replication compartments, thereby controlling cleavage and packaging of virus genomic DNA.</text>
</comment>
<keyword evidence="5" id="KW-0863">Zinc-finger</keyword>
<dbReference type="OrthoDB" id="3440at10239"/>
<protein>
    <recommendedName>
        <fullName evidence="8">Packaging protein UL32</fullName>
    </recommendedName>
</protein>
<comment type="subcellular location">
    <subcellularLocation>
        <location evidence="8">Host cytoplasm</location>
    </subcellularLocation>
    <subcellularLocation>
        <location evidence="8">Host nucleus</location>
    </subcellularLocation>
</comment>
<dbReference type="KEGG" id="vg:26633673"/>
<keyword evidence="7 8" id="KW-1035">Host cytoplasm</keyword>
<evidence type="ECO:0000256" key="8">
    <source>
        <dbReference type="RuleBase" id="RU364029"/>
    </source>
</evidence>
<dbReference type="Pfam" id="PF01673">
    <property type="entry name" value="Herpes_env"/>
    <property type="match status" value="1"/>
</dbReference>
<dbReference type="Proteomes" id="UP000242799">
    <property type="component" value="Segment"/>
</dbReference>
<evidence type="ECO:0000256" key="6">
    <source>
        <dbReference type="ARBA" id="ARBA00022833"/>
    </source>
</evidence>
<gene>
    <name evidence="9" type="primary">UL32</name>
</gene>
<dbReference type="InterPro" id="IPR002597">
    <property type="entry name" value="Herpes_env"/>
</dbReference>
<keyword evidence="3 8" id="KW-1048">Host nucleus</keyword>
<keyword evidence="4" id="KW-0479">Metal-binding</keyword>
<dbReference type="RefSeq" id="YP_009207093.1">
    <property type="nucleotide sequence ID" value="NC_028891.1"/>
</dbReference>
<evidence type="ECO:0000256" key="7">
    <source>
        <dbReference type="ARBA" id="ARBA00023200"/>
    </source>
</evidence>
<sequence length="457" mass="51809">MEIAAETFALDQGCRVCRVLELLESAAVDEETMLGFFLDYSTLCKKAQAAPLCASALFVVSLELALLIEKHFAPGITARGLFVNRTVTPGDVQKHFFLHCCFRTCPDSAEKIAYSDFSYLLQTAVKTAMNFRRGARGREAQLCCWKSTAAAVDCSNAPNKALPQRRRPALCLTRAAEQNASFQEELPGHRWWPYADLALYLLAGTAGLSPETDAAGSSDLETIKVLRDETAERVWASYSREDVWKPYQVFFENCRPSRESGPLLLTLFRHAETRNKTAAECPLCNLLIVYPYWRAMRAFKEDLMTRSRNNVGLFECLEPVMRYWRETERFRKVTGTDDENRFLGILSTLAPEVLYKHFFCDPICALNAERTNPRDLFLNLDMCPAVLELEKAGDASLNRFEPRLCDGVWAAAFAFKHFQLFPPKACMVNQLIKDSNAHFKQHNLALVSLEHTFARYV</sequence>
<dbReference type="GO" id="GO:0008270">
    <property type="term" value="F:zinc ion binding"/>
    <property type="evidence" value="ECO:0007669"/>
    <property type="project" value="UniProtKB-KW"/>
</dbReference>
<dbReference type="GeneID" id="26633673"/>
<keyword evidence="6" id="KW-0862">Zinc</keyword>
<name>Q5ZR65_9ALPH</name>
<dbReference type="GO" id="GO:0019031">
    <property type="term" value="C:viral envelope"/>
    <property type="evidence" value="ECO:0007669"/>
    <property type="project" value="InterPro"/>
</dbReference>
<evidence type="ECO:0000256" key="5">
    <source>
        <dbReference type="ARBA" id="ARBA00022771"/>
    </source>
</evidence>
<proteinExistence type="inferred from homology"/>
<evidence type="ECO:0000313" key="9">
    <source>
        <dbReference type="EMBL" id="AAU93330.1"/>
    </source>
</evidence>
<evidence type="ECO:0000256" key="1">
    <source>
        <dbReference type="ARBA" id="ARBA00002104"/>
    </source>
</evidence>
<dbReference type="GO" id="GO:0030430">
    <property type="term" value="C:host cell cytoplasm"/>
    <property type="evidence" value="ECO:0007669"/>
    <property type="project" value="UniProtKB-SubCell"/>
</dbReference>
<organism evidence="9 10">
    <name type="scientific">Hawaiian green turtle herpesvirus</name>
    <dbReference type="NCBI Taxonomy" id="70564"/>
    <lineage>
        <taxon>Viruses</taxon>
        <taxon>Duplodnaviria</taxon>
        <taxon>Heunggongvirae</taxon>
        <taxon>Peploviricota</taxon>
        <taxon>Herviviricetes</taxon>
        <taxon>Herpesvirales</taxon>
        <taxon>Orthoherpesviridae</taxon>
        <taxon>Alphaherpesvirinae</taxon>
        <taxon>Scutavirus</taxon>
        <taxon>Scutavirus chelonidalpha5</taxon>
        <taxon>Green turtle herpesvirus</taxon>
    </lineage>
</organism>
<evidence type="ECO:0000256" key="4">
    <source>
        <dbReference type="ARBA" id="ARBA00022723"/>
    </source>
</evidence>
<evidence type="ECO:0000313" key="10">
    <source>
        <dbReference type="Proteomes" id="UP000242799"/>
    </source>
</evidence>
<evidence type="ECO:0000256" key="2">
    <source>
        <dbReference type="ARBA" id="ARBA00005235"/>
    </source>
</evidence>
<reference evidence="9 10" key="1">
    <citation type="journal article" date="1998" name="Virology">
        <title>Three closely related herpesviruses are associated with fibropapillomatosis in marine turtles.</title>
        <authorList>
            <person name="Quackenbush S.L."/>
            <person name="Work T.M."/>
            <person name="Balazs G.H."/>
            <person name="Casey R.N."/>
            <person name="Rovnak J."/>
            <person name="Chaves A."/>
            <person name="duToit L."/>
            <person name="Baines J.D."/>
            <person name="Parrish C.R."/>
            <person name="Bowser P.R."/>
            <person name="Casey J.W."/>
        </authorList>
    </citation>
    <scope>NUCLEOTIDE SEQUENCE [LARGE SCALE GENOMIC DNA]</scope>
</reference>
<evidence type="ECO:0000256" key="3">
    <source>
        <dbReference type="ARBA" id="ARBA00022562"/>
    </source>
</evidence>
<comment type="similarity">
    <text evidence="2 8">Belongs to the herpesviridae UL32 protein family.</text>
</comment>
<dbReference type="PROSITE" id="PS51988">
    <property type="entry name" value="HERPESVIRUS_UL32"/>
    <property type="match status" value="1"/>
</dbReference>
<accession>Q5ZR65</accession>